<comment type="subcellular location">
    <subcellularLocation>
        <location evidence="2 10">Cytoplasm</location>
    </subcellularLocation>
</comment>
<dbReference type="PANTHER" id="PTHR42945">
    <property type="entry name" value="HISTIDINE BIOSYNTHESIS BIFUNCTIONAL PROTEIN"/>
    <property type="match status" value="1"/>
</dbReference>
<dbReference type="EC" id="3.6.1.31" evidence="10"/>
<dbReference type="NCBIfam" id="NF001611">
    <property type="entry name" value="PRK00400.1-3"/>
    <property type="match status" value="1"/>
</dbReference>
<dbReference type="Gene3D" id="1.10.287.1080">
    <property type="entry name" value="MazG-like"/>
    <property type="match status" value="1"/>
</dbReference>
<comment type="caution">
    <text evidence="11">The sequence shown here is derived from an EMBL/GenBank/DDBJ whole genome shotgun (WGS) entry which is preliminary data.</text>
</comment>
<proteinExistence type="inferred from homology"/>
<organism evidence="11 12">
    <name type="scientific">Lautropia dentalis</name>
    <dbReference type="NCBI Taxonomy" id="2490857"/>
    <lineage>
        <taxon>Bacteria</taxon>
        <taxon>Pseudomonadati</taxon>
        <taxon>Pseudomonadota</taxon>
        <taxon>Betaproteobacteria</taxon>
        <taxon>Burkholderiales</taxon>
        <taxon>Burkholderiaceae</taxon>
        <taxon>Lautropia</taxon>
    </lineage>
</organism>
<keyword evidence="4 10" id="KW-0963">Cytoplasm</keyword>
<dbReference type="AlphaFoldDB" id="A0A426FPM0"/>
<accession>A0A426FPM0</accession>
<dbReference type="OrthoDB" id="9814738at2"/>
<dbReference type="HAMAP" id="MF_01020">
    <property type="entry name" value="HisE"/>
    <property type="match status" value="1"/>
</dbReference>
<dbReference type="InterPro" id="IPR021130">
    <property type="entry name" value="PRib-ATP_PPHydrolase-like"/>
</dbReference>
<dbReference type="PANTHER" id="PTHR42945:SF9">
    <property type="entry name" value="HISTIDINE BIOSYNTHESIS BIFUNCTIONAL PROTEIN HISIE"/>
    <property type="match status" value="1"/>
</dbReference>
<dbReference type="EMBL" id="RRUE01000002">
    <property type="protein sequence ID" value="RRN44668.1"/>
    <property type="molecule type" value="Genomic_DNA"/>
</dbReference>
<reference evidence="11 12" key="1">
    <citation type="submission" date="2018-11" db="EMBL/GenBank/DDBJ databases">
        <title>Genome sequencing of Lautropia sp. KCOM 2505 (= ChDC F240).</title>
        <authorList>
            <person name="Kook J.-K."/>
            <person name="Park S.-N."/>
            <person name="Lim Y.K."/>
        </authorList>
    </citation>
    <scope>NUCLEOTIDE SEQUENCE [LARGE SCALE GENOMIC DNA]</scope>
    <source>
        <strain evidence="11 12">KCOM 2505</strain>
    </source>
</reference>
<comment type="pathway">
    <text evidence="3 10">Amino-acid biosynthesis; L-histidine biosynthesis; L-histidine from 5-phospho-alpha-D-ribose 1-diphosphate: step 2/9.</text>
</comment>
<dbReference type="NCBIfam" id="NF001613">
    <property type="entry name" value="PRK00400.1-5"/>
    <property type="match status" value="1"/>
</dbReference>
<evidence type="ECO:0000256" key="4">
    <source>
        <dbReference type="ARBA" id="ARBA00022490"/>
    </source>
</evidence>
<dbReference type="CDD" id="cd11534">
    <property type="entry name" value="NTP-PPase_HisIE_like"/>
    <property type="match status" value="1"/>
</dbReference>
<comment type="catalytic activity">
    <reaction evidence="1 10">
        <text>1-(5-phospho-beta-D-ribosyl)-ATP + H2O = 1-(5-phospho-beta-D-ribosyl)-5'-AMP + diphosphate + H(+)</text>
        <dbReference type="Rhea" id="RHEA:22828"/>
        <dbReference type="ChEBI" id="CHEBI:15377"/>
        <dbReference type="ChEBI" id="CHEBI:15378"/>
        <dbReference type="ChEBI" id="CHEBI:33019"/>
        <dbReference type="ChEBI" id="CHEBI:59457"/>
        <dbReference type="ChEBI" id="CHEBI:73183"/>
        <dbReference type="EC" id="3.6.1.31"/>
    </reaction>
</comment>
<gene>
    <name evidence="10" type="primary">hisE</name>
    <name evidence="11" type="ORF">EHV23_12315</name>
</gene>
<evidence type="ECO:0000256" key="6">
    <source>
        <dbReference type="ARBA" id="ARBA00022741"/>
    </source>
</evidence>
<evidence type="ECO:0000256" key="2">
    <source>
        <dbReference type="ARBA" id="ARBA00004496"/>
    </source>
</evidence>
<dbReference type="NCBIfam" id="TIGR03188">
    <property type="entry name" value="histidine_hisI"/>
    <property type="match status" value="1"/>
</dbReference>
<keyword evidence="7 10" id="KW-0378">Hydrolase</keyword>
<sequence length="109" mass="12003">MPPDSTRLLERLADTLESRRGADPSRSYVAKLLAGGDDRILKKVGEEATETVIAAMQGDRAKLVAETADLWFHTLVMLVHHELRPEDVLAELARREGLSGIDEKASRPA</sequence>
<dbReference type="Proteomes" id="UP000270261">
    <property type="component" value="Unassembled WGS sequence"/>
</dbReference>
<dbReference type="Pfam" id="PF01503">
    <property type="entry name" value="PRA-PH"/>
    <property type="match status" value="1"/>
</dbReference>
<evidence type="ECO:0000256" key="7">
    <source>
        <dbReference type="ARBA" id="ARBA00022801"/>
    </source>
</evidence>
<keyword evidence="9 10" id="KW-0368">Histidine biosynthesis</keyword>
<dbReference type="UniPathway" id="UPA00031">
    <property type="reaction ID" value="UER00007"/>
</dbReference>
<evidence type="ECO:0000256" key="1">
    <source>
        <dbReference type="ARBA" id="ARBA00001460"/>
    </source>
</evidence>
<comment type="similarity">
    <text evidence="10">Belongs to the PRA-PH family.</text>
</comment>
<evidence type="ECO:0000256" key="9">
    <source>
        <dbReference type="ARBA" id="ARBA00023102"/>
    </source>
</evidence>
<keyword evidence="5 10" id="KW-0028">Amino-acid biosynthesis</keyword>
<protein>
    <recommendedName>
        <fullName evidence="10">Phosphoribosyl-ATP pyrophosphatase</fullName>
        <shortName evidence="10">PRA-PH</shortName>
        <ecNumber evidence="10">3.6.1.31</ecNumber>
    </recommendedName>
</protein>
<evidence type="ECO:0000313" key="11">
    <source>
        <dbReference type="EMBL" id="RRN44668.1"/>
    </source>
</evidence>
<evidence type="ECO:0000256" key="10">
    <source>
        <dbReference type="HAMAP-Rule" id="MF_01020"/>
    </source>
</evidence>
<evidence type="ECO:0000313" key="12">
    <source>
        <dbReference type="Proteomes" id="UP000270261"/>
    </source>
</evidence>
<name>A0A426FPM0_9BURK</name>
<dbReference type="GO" id="GO:0005524">
    <property type="term" value="F:ATP binding"/>
    <property type="evidence" value="ECO:0007669"/>
    <property type="project" value="UniProtKB-KW"/>
</dbReference>
<evidence type="ECO:0000256" key="3">
    <source>
        <dbReference type="ARBA" id="ARBA00005204"/>
    </source>
</evidence>
<keyword evidence="8 10" id="KW-0067">ATP-binding</keyword>
<keyword evidence="6 10" id="KW-0547">Nucleotide-binding</keyword>
<evidence type="ECO:0000256" key="8">
    <source>
        <dbReference type="ARBA" id="ARBA00022840"/>
    </source>
</evidence>
<dbReference type="GO" id="GO:0005737">
    <property type="term" value="C:cytoplasm"/>
    <property type="evidence" value="ECO:0007669"/>
    <property type="project" value="UniProtKB-SubCell"/>
</dbReference>
<keyword evidence="12" id="KW-1185">Reference proteome</keyword>
<dbReference type="GO" id="GO:0004636">
    <property type="term" value="F:phosphoribosyl-ATP diphosphatase activity"/>
    <property type="evidence" value="ECO:0007669"/>
    <property type="project" value="UniProtKB-UniRule"/>
</dbReference>
<dbReference type="SUPFAM" id="SSF101386">
    <property type="entry name" value="all-alpha NTP pyrophosphatases"/>
    <property type="match status" value="1"/>
</dbReference>
<evidence type="ECO:0000256" key="5">
    <source>
        <dbReference type="ARBA" id="ARBA00022605"/>
    </source>
</evidence>
<dbReference type="GO" id="GO:0000105">
    <property type="term" value="P:L-histidine biosynthetic process"/>
    <property type="evidence" value="ECO:0007669"/>
    <property type="project" value="UniProtKB-UniRule"/>
</dbReference>
<dbReference type="InterPro" id="IPR008179">
    <property type="entry name" value="HisE"/>
</dbReference>